<sequence>MNKQALAFLTLFSLILMLSVYYVTLPADTTTVMKNNKTSQKAETKNNADELKKKSDEKKDKEINSNSDVVSSPDTSEQEKQEALKKIESLKDTKEIEQALIDGLKKAGYTSAVEISDNTCKVTVFDQKNDKETAKKVMQYVYDVTKGKYLTEVSFK</sequence>
<dbReference type="Gene3D" id="1.10.287.4300">
    <property type="entry name" value="Stage III sporulation protein AH-like"/>
    <property type="match status" value="1"/>
</dbReference>
<dbReference type="AlphaFoldDB" id="A0A6N8U6S6"/>
<dbReference type="Proteomes" id="UP000434036">
    <property type="component" value="Unassembled WGS sequence"/>
</dbReference>
<dbReference type="InterPro" id="IPR038503">
    <property type="entry name" value="SpoIIIAH_sf"/>
</dbReference>
<accession>A0A6N8U6S6</accession>
<evidence type="ECO:0000256" key="1">
    <source>
        <dbReference type="SAM" id="MobiDB-lite"/>
    </source>
</evidence>
<evidence type="ECO:0000313" key="2">
    <source>
        <dbReference type="EMBL" id="MXQ73732.1"/>
    </source>
</evidence>
<keyword evidence="3" id="KW-1185">Reference proteome</keyword>
<dbReference type="EMBL" id="WUUQ01000002">
    <property type="protein sequence ID" value="MXQ73732.1"/>
    <property type="molecule type" value="Genomic_DNA"/>
</dbReference>
<dbReference type="RefSeq" id="WP_160625143.1">
    <property type="nucleotide sequence ID" value="NZ_WUUQ01000002.1"/>
</dbReference>
<feature type="region of interest" description="Disordered" evidence="1">
    <location>
        <begin position="36"/>
        <end position="83"/>
    </location>
</feature>
<protein>
    <submittedName>
        <fullName evidence="2">Stage III sporulation protein AH</fullName>
    </submittedName>
</protein>
<comment type="caution">
    <text evidence="2">The sequence shown here is derived from an EMBL/GenBank/DDBJ whole genome shotgun (WGS) entry which is preliminary data.</text>
</comment>
<gene>
    <name evidence="2" type="ORF">GSF08_07250</name>
</gene>
<proteinExistence type="predicted"/>
<dbReference type="Pfam" id="PF12685">
    <property type="entry name" value="SpoIIIAH"/>
    <property type="match status" value="1"/>
</dbReference>
<name>A0A6N8U6S6_9FIRM</name>
<evidence type="ECO:0000313" key="3">
    <source>
        <dbReference type="Proteomes" id="UP000434036"/>
    </source>
</evidence>
<feature type="compositionally biased region" description="Polar residues" evidence="1">
    <location>
        <begin position="64"/>
        <end position="75"/>
    </location>
</feature>
<organism evidence="2 3">
    <name type="scientific">Copranaerobaculum intestinale</name>
    <dbReference type="NCBI Taxonomy" id="2692629"/>
    <lineage>
        <taxon>Bacteria</taxon>
        <taxon>Bacillati</taxon>
        <taxon>Bacillota</taxon>
        <taxon>Erysipelotrichia</taxon>
        <taxon>Erysipelotrichales</taxon>
        <taxon>Erysipelotrichaceae</taxon>
        <taxon>Copranaerobaculum</taxon>
    </lineage>
</organism>
<dbReference type="InterPro" id="IPR024232">
    <property type="entry name" value="SpoIIIAH"/>
</dbReference>
<feature type="compositionally biased region" description="Basic and acidic residues" evidence="1">
    <location>
        <begin position="40"/>
        <end position="63"/>
    </location>
</feature>
<reference evidence="2 3" key="2">
    <citation type="submission" date="2020-01" db="EMBL/GenBank/DDBJ databases">
        <title>Clostridiaceae sp. nov. isolated from the gut of human by culturomics.</title>
        <authorList>
            <person name="Chang Y."/>
        </authorList>
    </citation>
    <scope>NUCLEOTIDE SEQUENCE [LARGE SCALE GENOMIC DNA]</scope>
    <source>
        <strain evidence="2 3">DONG20-135</strain>
    </source>
</reference>
<reference evidence="2 3" key="1">
    <citation type="submission" date="2019-12" db="EMBL/GenBank/DDBJ databases">
        <authorList>
            <person name="Yang R."/>
        </authorList>
    </citation>
    <scope>NUCLEOTIDE SEQUENCE [LARGE SCALE GENOMIC DNA]</scope>
    <source>
        <strain evidence="2 3">DONG20-135</strain>
    </source>
</reference>